<evidence type="ECO:0000256" key="1">
    <source>
        <dbReference type="ARBA" id="ARBA00005047"/>
    </source>
</evidence>
<proteinExistence type="predicted"/>
<accession>X1K463</accession>
<keyword evidence="2" id="KW-0028">Amino-acid biosynthesis</keyword>
<dbReference type="GO" id="GO:0004424">
    <property type="term" value="F:imidazoleglycerol-phosphate dehydratase activity"/>
    <property type="evidence" value="ECO:0007669"/>
    <property type="project" value="InterPro"/>
</dbReference>
<gene>
    <name evidence="6" type="ORF">S03H2_61632</name>
</gene>
<evidence type="ECO:0000256" key="3">
    <source>
        <dbReference type="ARBA" id="ARBA00023102"/>
    </source>
</evidence>
<dbReference type="PROSITE" id="PS00954">
    <property type="entry name" value="IGP_DEHYDRATASE_1"/>
    <property type="match status" value="1"/>
</dbReference>
<dbReference type="AlphaFoldDB" id="X1K463"/>
<evidence type="ECO:0000256" key="2">
    <source>
        <dbReference type="ARBA" id="ARBA00022605"/>
    </source>
</evidence>
<evidence type="ECO:0008006" key="7">
    <source>
        <dbReference type="Google" id="ProtNLM"/>
    </source>
</evidence>
<dbReference type="InterPro" id="IPR020568">
    <property type="entry name" value="Ribosomal_Su5_D2-typ_SF"/>
</dbReference>
<comment type="caution">
    <text evidence="6">The sequence shown here is derived from an EMBL/GenBank/DDBJ whole genome shotgun (WGS) entry which is preliminary data.</text>
</comment>
<organism evidence="6">
    <name type="scientific">marine sediment metagenome</name>
    <dbReference type="NCBI Taxonomy" id="412755"/>
    <lineage>
        <taxon>unclassified sequences</taxon>
        <taxon>metagenomes</taxon>
        <taxon>ecological metagenomes</taxon>
    </lineage>
</organism>
<dbReference type="InterPro" id="IPR000807">
    <property type="entry name" value="ImidazoleglycerolP_deHydtase"/>
</dbReference>
<comment type="pathway">
    <text evidence="1">Amino-acid biosynthesis; L-histidine biosynthesis; L-histidine from 5-phospho-alpha-D-ribose 1-diphosphate: step 6/9.</text>
</comment>
<dbReference type="SUPFAM" id="SSF54211">
    <property type="entry name" value="Ribosomal protein S5 domain 2-like"/>
    <property type="match status" value="1"/>
</dbReference>
<keyword evidence="4" id="KW-0456">Lyase</keyword>
<dbReference type="PANTHER" id="PTHR23133:SF2">
    <property type="entry name" value="IMIDAZOLEGLYCEROL-PHOSPHATE DEHYDRATASE"/>
    <property type="match status" value="1"/>
</dbReference>
<name>X1K463_9ZZZZ</name>
<evidence type="ECO:0000313" key="6">
    <source>
        <dbReference type="EMBL" id="GAH85044.1"/>
    </source>
</evidence>
<keyword evidence="3" id="KW-0368">Histidine biosynthesis</keyword>
<dbReference type="InterPro" id="IPR038494">
    <property type="entry name" value="IGPD_sf"/>
</dbReference>
<feature type="region of interest" description="Disordered" evidence="5">
    <location>
        <begin position="1"/>
        <end position="20"/>
    </location>
</feature>
<reference evidence="6" key="1">
    <citation type="journal article" date="2014" name="Front. Microbiol.">
        <title>High frequency of phylogenetically diverse reductive dehalogenase-homologous genes in deep subseafloor sedimentary metagenomes.</title>
        <authorList>
            <person name="Kawai M."/>
            <person name="Futagami T."/>
            <person name="Toyoda A."/>
            <person name="Takaki Y."/>
            <person name="Nishi S."/>
            <person name="Hori S."/>
            <person name="Arai W."/>
            <person name="Tsubouchi T."/>
            <person name="Morono Y."/>
            <person name="Uchiyama I."/>
            <person name="Ito T."/>
            <person name="Fujiyama A."/>
            <person name="Inagaki F."/>
            <person name="Takami H."/>
        </authorList>
    </citation>
    <scope>NUCLEOTIDE SEQUENCE</scope>
    <source>
        <strain evidence="6">Expedition CK06-06</strain>
    </source>
</reference>
<dbReference type="FunFam" id="3.30.230.40:FF:000003">
    <property type="entry name" value="Imidazoleglycerol-phosphate dehydratase HisB"/>
    <property type="match status" value="1"/>
</dbReference>
<dbReference type="EMBL" id="BARU01039794">
    <property type="protein sequence ID" value="GAH85044.1"/>
    <property type="molecule type" value="Genomic_DNA"/>
</dbReference>
<dbReference type="UniPathway" id="UPA00031">
    <property type="reaction ID" value="UER00011"/>
</dbReference>
<feature type="non-terminal residue" evidence="6">
    <location>
        <position position="92"/>
    </location>
</feature>
<evidence type="ECO:0000256" key="4">
    <source>
        <dbReference type="ARBA" id="ARBA00023239"/>
    </source>
</evidence>
<evidence type="ECO:0000256" key="5">
    <source>
        <dbReference type="SAM" id="MobiDB-lite"/>
    </source>
</evidence>
<sequence length="92" mass="9710">MSPKADDKPRSAEVSRKTKETQITLRLDLDGRGGADVESPIGFLNHMLALLARHASIDLAVKAAGDTDVDPHHTVEDIGICLGQALAEALGP</sequence>
<dbReference type="PANTHER" id="PTHR23133">
    <property type="entry name" value="IMIDAZOLEGLYCEROL-PHOSPHATE DEHYDRATASE HIS7"/>
    <property type="match status" value="1"/>
</dbReference>
<protein>
    <recommendedName>
        <fullName evidence="7">Imidazoleglycerol-phosphate dehydratase</fullName>
    </recommendedName>
</protein>
<dbReference type="Pfam" id="PF00475">
    <property type="entry name" value="IGPD"/>
    <property type="match status" value="1"/>
</dbReference>
<dbReference type="Gene3D" id="3.30.230.40">
    <property type="entry name" value="Imidazole glycerol phosphate dehydratase, domain 1"/>
    <property type="match status" value="1"/>
</dbReference>
<dbReference type="GO" id="GO:0000105">
    <property type="term" value="P:L-histidine biosynthetic process"/>
    <property type="evidence" value="ECO:0007669"/>
    <property type="project" value="UniProtKB-UniPathway"/>
</dbReference>
<dbReference type="InterPro" id="IPR020565">
    <property type="entry name" value="ImidazoleglycerP_deHydtase_CS"/>
</dbReference>